<proteinExistence type="predicted"/>
<dbReference type="PROSITE" id="PS50893">
    <property type="entry name" value="ABC_TRANSPORTER_2"/>
    <property type="match status" value="1"/>
</dbReference>
<feature type="compositionally biased region" description="Polar residues" evidence="4">
    <location>
        <begin position="1"/>
        <end position="18"/>
    </location>
</feature>
<dbReference type="Gene3D" id="3.40.50.300">
    <property type="entry name" value="P-loop containing nucleotide triphosphate hydrolases"/>
    <property type="match status" value="1"/>
</dbReference>
<dbReference type="EMBL" id="JAEACQ010000279">
    <property type="protein sequence ID" value="MBL7631622.1"/>
    <property type="molecule type" value="Genomic_DNA"/>
</dbReference>
<reference evidence="6" key="1">
    <citation type="submission" date="2020-12" db="EMBL/GenBank/DDBJ databases">
        <title>Genomic characterization of non-nitrogen-fixing Frankia strains.</title>
        <authorList>
            <person name="Carlos-Shanley C."/>
            <person name="Guerra T."/>
            <person name="Hahn D."/>
        </authorList>
    </citation>
    <scope>NUCLEOTIDE SEQUENCE</scope>
    <source>
        <strain evidence="6">CN6</strain>
    </source>
</reference>
<dbReference type="GO" id="GO:0005524">
    <property type="term" value="F:ATP binding"/>
    <property type="evidence" value="ECO:0007669"/>
    <property type="project" value="UniProtKB-KW"/>
</dbReference>
<keyword evidence="2" id="KW-0547">Nucleotide-binding</keyword>
<organism evidence="6 7">
    <name type="scientific">Frankia nepalensis</name>
    <dbReference type="NCBI Taxonomy" id="1836974"/>
    <lineage>
        <taxon>Bacteria</taxon>
        <taxon>Bacillati</taxon>
        <taxon>Actinomycetota</taxon>
        <taxon>Actinomycetes</taxon>
        <taxon>Frankiales</taxon>
        <taxon>Frankiaceae</taxon>
        <taxon>Frankia</taxon>
    </lineage>
</organism>
<evidence type="ECO:0000313" key="7">
    <source>
        <dbReference type="Proteomes" id="UP000604475"/>
    </source>
</evidence>
<evidence type="ECO:0000256" key="1">
    <source>
        <dbReference type="ARBA" id="ARBA00022448"/>
    </source>
</evidence>
<dbReference type="Proteomes" id="UP000604475">
    <property type="component" value="Unassembled WGS sequence"/>
</dbReference>
<dbReference type="PANTHER" id="PTHR45772:SF9">
    <property type="entry name" value="CONSERVED COMPONENT OF ABC TRANSPORTER FOR NATURAL AMINO ACIDS"/>
    <property type="match status" value="1"/>
</dbReference>
<feature type="domain" description="ABC transporter" evidence="5">
    <location>
        <begin position="24"/>
        <end position="270"/>
    </location>
</feature>
<evidence type="ECO:0000256" key="4">
    <source>
        <dbReference type="SAM" id="MobiDB-lite"/>
    </source>
</evidence>
<dbReference type="InterPro" id="IPR003439">
    <property type="entry name" value="ABC_transporter-like_ATP-bd"/>
</dbReference>
<dbReference type="InterPro" id="IPR003593">
    <property type="entry name" value="AAA+_ATPase"/>
</dbReference>
<dbReference type="PANTHER" id="PTHR45772">
    <property type="entry name" value="CONSERVED COMPONENT OF ABC TRANSPORTER FOR NATURAL AMINO ACIDS-RELATED"/>
    <property type="match status" value="1"/>
</dbReference>
<protein>
    <submittedName>
        <fullName evidence="6">ABC transporter ATP-binding protein</fullName>
    </submittedName>
</protein>
<evidence type="ECO:0000259" key="5">
    <source>
        <dbReference type="PROSITE" id="PS50893"/>
    </source>
</evidence>
<gene>
    <name evidence="6" type="ORF">I7412_31590</name>
</gene>
<evidence type="ECO:0000313" key="6">
    <source>
        <dbReference type="EMBL" id="MBL7631622.1"/>
    </source>
</evidence>
<dbReference type="SMART" id="SM00382">
    <property type="entry name" value="AAA"/>
    <property type="match status" value="1"/>
</dbReference>
<dbReference type="AlphaFoldDB" id="A0A937URQ5"/>
<dbReference type="InterPro" id="IPR051120">
    <property type="entry name" value="ABC_AA/LPS_Transport"/>
</dbReference>
<dbReference type="GO" id="GO:0005886">
    <property type="term" value="C:plasma membrane"/>
    <property type="evidence" value="ECO:0007669"/>
    <property type="project" value="TreeGrafter"/>
</dbReference>
<dbReference type="SUPFAM" id="SSF52540">
    <property type="entry name" value="P-loop containing nucleoside triphosphate hydrolases"/>
    <property type="match status" value="1"/>
</dbReference>
<keyword evidence="1" id="KW-0813">Transport</keyword>
<sequence length="302" mass="32247">MTPTVATGGPVSTGSPVSTGAPVLRASGITKKFAGITALHDVSMQINEGERVGLIGPNGAGKTTFFNCLLGVIPTNGGTVEIAGTDATRLPLHKRAKLGLGRTFQRIELFPDCTVRDHLFIAERVRRGSGRLWKDVIGRGGPSKEELARCDEVLELLGLGGLAEEPIERLSLGQGRLVEVGRALMTEPKLLLLDEPSSGLDRPEVAALAKTLEDVQAEQGFSILLVEHDVELVSNFTTRSYVLDFGRLIAEGPTREILASDVVRAAYLGDFEVAESELDESELAELHDLEVDAGDADVEVAK</sequence>
<evidence type="ECO:0000256" key="3">
    <source>
        <dbReference type="ARBA" id="ARBA00022840"/>
    </source>
</evidence>
<dbReference type="Pfam" id="PF00005">
    <property type="entry name" value="ABC_tran"/>
    <property type="match status" value="1"/>
</dbReference>
<evidence type="ECO:0000256" key="2">
    <source>
        <dbReference type="ARBA" id="ARBA00022741"/>
    </source>
</evidence>
<comment type="caution">
    <text evidence="6">The sequence shown here is derived from an EMBL/GenBank/DDBJ whole genome shotgun (WGS) entry which is preliminary data.</text>
</comment>
<keyword evidence="7" id="KW-1185">Reference proteome</keyword>
<dbReference type="InterPro" id="IPR027417">
    <property type="entry name" value="P-loop_NTPase"/>
</dbReference>
<feature type="region of interest" description="Disordered" evidence="4">
    <location>
        <begin position="1"/>
        <end position="20"/>
    </location>
</feature>
<name>A0A937URQ5_9ACTN</name>
<keyword evidence="3 6" id="KW-0067">ATP-binding</keyword>
<dbReference type="GO" id="GO:0016887">
    <property type="term" value="F:ATP hydrolysis activity"/>
    <property type="evidence" value="ECO:0007669"/>
    <property type="project" value="InterPro"/>
</dbReference>
<accession>A0A937URQ5</accession>